<reference evidence="3" key="1">
    <citation type="submission" date="2021-02" db="EMBL/GenBank/DDBJ databases">
        <title>First Annotated Genome of the Yellow-green Alga Tribonema minus.</title>
        <authorList>
            <person name="Mahan K.M."/>
        </authorList>
    </citation>
    <scope>NUCLEOTIDE SEQUENCE</scope>
    <source>
        <strain evidence="3">UTEX B ZZ1240</strain>
    </source>
</reference>
<dbReference type="GO" id="GO:0005634">
    <property type="term" value="C:nucleus"/>
    <property type="evidence" value="ECO:0007669"/>
    <property type="project" value="TreeGrafter"/>
</dbReference>
<name>A0A835YJJ1_9STRA</name>
<protein>
    <submittedName>
        <fullName evidence="3">Uncharacterized protein</fullName>
    </submittedName>
</protein>
<keyword evidence="4" id="KW-1185">Reference proteome</keyword>
<dbReference type="Proteomes" id="UP000664859">
    <property type="component" value="Unassembled WGS sequence"/>
</dbReference>
<sequence>MLRECAGQLPPAARALLHHAARDQDLSLTAAAAAPRAIVPGASLSVGAQPVTRAGGLGAGGNPLDAYFPFDPYLLRRSHAYVAGMYNYWHGGGGGGDDSDSGSDDDVSDGGSSVYSEDVDGEAEPQACSPTPASVDEVDMAVSAKFASSFISDRMSVGGGTPASASPLRVHGDAFHEMVATTPGETFTMKRERRASIADDGW</sequence>
<accession>A0A835YJJ1</accession>
<gene>
    <name evidence="3" type="ORF">JKP88DRAFT_93624</name>
</gene>
<dbReference type="Pfam" id="PF05327">
    <property type="entry name" value="RRN3"/>
    <property type="match status" value="1"/>
</dbReference>
<proteinExistence type="inferred from homology"/>
<evidence type="ECO:0000313" key="3">
    <source>
        <dbReference type="EMBL" id="KAG5176325.1"/>
    </source>
</evidence>
<evidence type="ECO:0000256" key="1">
    <source>
        <dbReference type="ARBA" id="ARBA00010098"/>
    </source>
</evidence>
<comment type="caution">
    <text evidence="3">The sequence shown here is derived from an EMBL/GenBank/DDBJ whole genome shotgun (WGS) entry which is preliminary data.</text>
</comment>
<evidence type="ECO:0000256" key="2">
    <source>
        <dbReference type="SAM" id="MobiDB-lite"/>
    </source>
</evidence>
<dbReference type="PANTHER" id="PTHR12790">
    <property type="entry name" value="TRANSCRIPTION INITIATION FACTOR IA RRN3"/>
    <property type="match status" value="1"/>
</dbReference>
<dbReference type="PANTHER" id="PTHR12790:SF0">
    <property type="entry name" value="RNA POLYMERASE I-SPECIFIC TRANSCRIPTION INITIATION FACTOR RRN3-RELATED"/>
    <property type="match status" value="1"/>
</dbReference>
<dbReference type="GO" id="GO:0001181">
    <property type="term" value="F:RNA polymerase I general transcription initiation factor activity"/>
    <property type="evidence" value="ECO:0007669"/>
    <property type="project" value="InterPro"/>
</dbReference>
<dbReference type="GO" id="GO:0006361">
    <property type="term" value="P:transcription initiation at RNA polymerase I promoter"/>
    <property type="evidence" value="ECO:0007669"/>
    <property type="project" value="InterPro"/>
</dbReference>
<dbReference type="GO" id="GO:0001042">
    <property type="term" value="F:RNA polymerase I core binding"/>
    <property type="evidence" value="ECO:0007669"/>
    <property type="project" value="TreeGrafter"/>
</dbReference>
<dbReference type="AlphaFoldDB" id="A0A835YJJ1"/>
<evidence type="ECO:0000313" key="4">
    <source>
        <dbReference type="Proteomes" id="UP000664859"/>
    </source>
</evidence>
<dbReference type="EMBL" id="JAFCMP010000538">
    <property type="protein sequence ID" value="KAG5176325.1"/>
    <property type="molecule type" value="Genomic_DNA"/>
</dbReference>
<organism evidence="3 4">
    <name type="scientific">Tribonema minus</name>
    <dbReference type="NCBI Taxonomy" id="303371"/>
    <lineage>
        <taxon>Eukaryota</taxon>
        <taxon>Sar</taxon>
        <taxon>Stramenopiles</taxon>
        <taxon>Ochrophyta</taxon>
        <taxon>PX clade</taxon>
        <taxon>Xanthophyceae</taxon>
        <taxon>Tribonematales</taxon>
        <taxon>Tribonemataceae</taxon>
        <taxon>Tribonema</taxon>
    </lineage>
</organism>
<feature type="compositionally biased region" description="Acidic residues" evidence="2">
    <location>
        <begin position="97"/>
        <end position="108"/>
    </location>
</feature>
<dbReference type="InterPro" id="IPR007991">
    <property type="entry name" value="RNA_pol_I_trans_ini_fac_RRN3"/>
</dbReference>
<feature type="region of interest" description="Disordered" evidence="2">
    <location>
        <begin position="95"/>
        <end position="133"/>
    </location>
</feature>
<comment type="similarity">
    <text evidence="1">Belongs to the RRN3 family.</text>
</comment>
<dbReference type="OrthoDB" id="26970at2759"/>